<feature type="compositionally biased region" description="Polar residues" evidence="1">
    <location>
        <begin position="1"/>
        <end position="22"/>
    </location>
</feature>
<protein>
    <submittedName>
        <fullName evidence="2">Uncharacterized protein</fullName>
    </submittedName>
</protein>
<evidence type="ECO:0000256" key="1">
    <source>
        <dbReference type="SAM" id="MobiDB-lite"/>
    </source>
</evidence>
<proteinExistence type="predicted"/>
<dbReference type="Proteomes" id="UP001525890">
    <property type="component" value="Unassembled WGS sequence"/>
</dbReference>
<sequence>MEPTNSKTLYSQVRDASNSPESFESREPQEAGYALAPREIRAHYNADGSMKEEFKGQYLSRGYTAQQIQEFEFETYRELKVLTAQREAYERNYGCDYPVENLGKNEPPEQMKRAVNLRAIREGEGLTELPYAMEAADYYDIKAGSPVNPLEEMNVYQLYPELFVSDRQGKEPNSF</sequence>
<evidence type="ECO:0000313" key="3">
    <source>
        <dbReference type="Proteomes" id="UP001525890"/>
    </source>
</evidence>
<comment type="caution">
    <text evidence="2">The sequence shown here is derived from an EMBL/GenBank/DDBJ whole genome shotgun (WGS) entry which is preliminary data.</text>
</comment>
<evidence type="ECO:0000313" key="2">
    <source>
        <dbReference type="EMBL" id="MCT7968393.1"/>
    </source>
</evidence>
<dbReference type="EMBL" id="JAMXFF010000031">
    <property type="protein sequence ID" value="MCT7968393.1"/>
    <property type="molecule type" value="Genomic_DNA"/>
</dbReference>
<accession>A0ABT2MUH0</accession>
<reference evidence="2 3" key="1">
    <citation type="journal article" date="2022" name="Front. Microbiol.">
        <title>High genomic differentiation and limited gene flow indicate recent cryptic speciation within the genus Laspinema (cyanobacteria).</title>
        <authorList>
            <person name="Stanojkovic A."/>
            <person name="Skoupy S."/>
            <person name="Skaloud P."/>
            <person name="Dvorak P."/>
        </authorList>
    </citation>
    <scope>NUCLEOTIDE SEQUENCE [LARGE SCALE GENOMIC DNA]</scope>
    <source>
        <strain evidence="2 3">D2a</strain>
    </source>
</reference>
<dbReference type="RefSeq" id="WP_368007911.1">
    <property type="nucleotide sequence ID" value="NZ_JAMXFF010000031.1"/>
</dbReference>
<keyword evidence="3" id="KW-1185">Reference proteome</keyword>
<name>A0ABT2MUH0_9CYAN</name>
<gene>
    <name evidence="2" type="ORF">NG799_18965</name>
</gene>
<feature type="region of interest" description="Disordered" evidence="1">
    <location>
        <begin position="1"/>
        <end position="36"/>
    </location>
</feature>
<organism evidence="2 3">
    <name type="scientific">Laspinema palackyanum D2a</name>
    <dbReference type="NCBI Taxonomy" id="2953684"/>
    <lineage>
        <taxon>Bacteria</taxon>
        <taxon>Bacillati</taxon>
        <taxon>Cyanobacteriota</taxon>
        <taxon>Cyanophyceae</taxon>
        <taxon>Oscillatoriophycideae</taxon>
        <taxon>Oscillatoriales</taxon>
        <taxon>Laspinemataceae</taxon>
        <taxon>Laspinema</taxon>
        <taxon>Laspinema palackyanum</taxon>
    </lineage>
</organism>